<feature type="domain" description="O-acyltransferase WSD1 C-terminal" evidence="12">
    <location>
        <begin position="320"/>
        <end position="451"/>
    </location>
</feature>
<evidence type="ECO:0000256" key="4">
    <source>
        <dbReference type="ARBA" id="ARBA00013244"/>
    </source>
</evidence>
<dbReference type="AlphaFoldDB" id="K6V1D8"/>
<name>K6V1D8_9ACTN</name>
<evidence type="ECO:0000256" key="8">
    <source>
        <dbReference type="ARBA" id="ARBA00023098"/>
    </source>
</evidence>
<organism evidence="13 14">
    <name type="scientific">Gordonia rhizosphera NBRC 16068</name>
    <dbReference type="NCBI Taxonomy" id="1108045"/>
    <lineage>
        <taxon>Bacteria</taxon>
        <taxon>Bacillati</taxon>
        <taxon>Actinomycetota</taxon>
        <taxon>Actinomycetes</taxon>
        <taxon>Mycobacteriales</taxon>
        <taxon>Gordoniaceae</taxon>
        <taxon>Gordonia</taxon>
    </lineage>
</organism>
<dbReference type="Pfam" id="PF03007">
    <property type="entry name" value="WS_DGAT_cat"/>
    <property type="match status" value="1"/>
</dbReference>
<dbReference type="SUPFAM" id="SSF52777">
    <property type="entry name" value="CoA-dependent acyltransferases"/>
    <property type="match status" value="1"/>
</dbReference>
<dbReference type="GO" id="GO:0051701">
    <property type="term" value="P:biological process involved in interaction with host"/>
    <property type="evidence" value="ECO:0007669"/>
    <property type="project" value="TreeGrafter"/>
</dbReference>
<comment type="pathway">
    <text evidence="2">Lipid metabolism.</text>
</comment>
<evidence type="ECO:0000259" key="11">
    <source>
        <dbReference type="Pfam" id="PF03007"/>
    </source>
</evidence>
<dbReference type="GO" id="GO:0019432">
    <property type="term" value="P:triglyceride biosynthetic process"/>
    <property type="evidence" value="ECO:0007669"/>
    <property type="project" value="UniProtKB-UniPathway"/>
</dbReference>
<evidence type="ECO:0000256" key="5">
    <source>
        <dbReference type="ARBA" id="ARBA00022516"/>
    </source>
</evidence>
<proteinExistence type="inferred from homology"/>
<protein>
    <recommendedName>
        <fullName evidence="4">diacylglycerol O-acyltransferase</fullName>
        <ecNumber evidence="4">2.3.1.20</ecNumber>
    </recommendedName>
</protein>
<accession>K6V1D8</accession>
<dbReference type="EMBL" id="BAHC01000069">
    <property type="protein sequence ID" value="GAB89733.1"/>
    <property type="molecule type" value="Genomic_DNA"/>
</dbReference>
<dbReference type="Proteomes" id="UP000008363">
    <property type="component" value="Unassembled WGS sequence"/>
</dbReference>
<keyword evidence="14" id="KW-1185">Reference proteome</keyword>
<dbReference type="PANTHER" id="PTHR31650">
    <property type="entry name" value="O-ACYLTRANSFERASE (WSD1-LIKE) FAMILY PROTEIN"/>
    <property type="match status" value="1"/>
</dbReference>
<evidence type="ECO:0000256" key="9">
    <source>
        <dbReference type="ARBA" id="ARBA00023315"/>
    </source>
</evidence>
<dbReference type="Gene3D" id="3.30.559.10">
    <property type="entry name" value="Chloramphenicol acetyltransferase-like domain"/>
    <property type="match status" value="1"/>
</dbReference>
<comment type="catalytic activity">
    <reaction evidence="10">
        <text>an acyl-CoA + a 1,2-diacyl-sn-glycerol = a triacyl-sn-glycerol + CoA</text>
        <dbReference type="Rhea" id="RHEA:10868"/>
        <dbReference type="ChEBI" id="CHEBI:17815"/>
        <dbReference type="ChEBI" id="CHEBI:57287"/>
        <dbReference type="ChEBI" id="CHEBI:58342"/>
        <dbReference type="ChEBI" id="CHEBI:64615"/>
        <dbReference type="EC" id="2.3.1.20"/>
    </reaction>
</comment>
<dbReference type="EC" id="2.3.1.20" evidence="4"/>
<keyword evidence="6 13" id="KW-0808">Transferase</keyword>
<keyword evidence="5" id="KW-0444">Lipid biosynthesis</keyword>
<dbReference type="GO" id="GO:0071731">
    <property type="term" value="P:response to nitric oxide"/>
    <property type="evidence" value="ECO:0007669"/>
    <property type="project" value="TreeGrafter"/>
</dbReference>
<keyword evidence="8" id="KW-0443">Lipid metabolism</keyword>
<dbReference type="eggNOG" id="COG1020">
    <property type="taxonomic scope" value="Bacteria"/>
</dbReference>
<feature type="domain" description="O-acyltransferase WSD1-like N-terminal" evidence="11">
    <location>
        <begin position="32"/>
        <end position="271"/>
    </location>
</feature>
<dbReference type="GO" id="GO:0006071">
    <property type="term" value="P:glycerol metabolic process"/>
    <property type="evidence" value="ECO:0007669"/>
    <property type="project" value="UniProtKB-KW"/>
</dbReference>
<dbReference type="InterPro" id="IPR045034">
    <property type="entry name" value="O-acyltransferase_WSD1-like"/>
</dbReference>
<evidence type="ECO:0000256" key="7">
    <source>
        <dbReference type="ARBA" id="ARBA00022798"/>
    </source>
</evidence>
<keyword evidence="7" id="KW-0319">Glycerol metabolism</keyword>
<evidence type="ECO:0000256" key="6">
    <source>
        <dbReference type="ARBA" id="ARBA00022679"/>
    </source>
</evidence>
<gene>
    <name evidence="13" type="ORF">GORHZ_069_01120</name>
</gene>
<evidence type="ECO:0000256" key="3">
    <source>
        <dbReference type="ARBA" id="ARBA00009587"/>
    </source>
</evidence>
<evidence type="ECO:0000256" key="1">
    <source>
        <dbReference type="ARBA" id="ARBA00004771"/>
    </source>
</evidence>
<dbReference type="STRING" id="1108045.GORHZ_069_01120"/>
<sequence length="481" mass="51775">MGSVDAVLFGVEGDPLLRSVITVVVMLDGEPDRSALLERSDRWSRVYPKLRQRPVGSSMSVAPPRWETDPNFDFEYHIRFRRLPRRHGAPADVLEYAERMSEQDFDHARPLWEMAVLTDLDDGAAAVILKIHHSITDGMGGMQMSSVLFDRTPEPPDLGPLPKPPVPHHANLVERIRQATDFEAKEIVSNLSVAAGRFVGGTKDLLTNPIDSTVAAGALTVATAKMIAPQGPPLSPLMKDRSLSVAFTTLEFPLPDLQAVATATESTINEVFVAAVAGGLRRYHLRQGTDVHALRVNMPVSNRSETDAPGGNRWIPARFIVPTDTDDPVDRIRELRPILHGAQHDPALGVSGILYRLLTALPRQVTTMAVGSMMKGVDFVATNVPGPPVDVYMAGAKVTAVIPFAPKGGAATNIALLSYAGRVLLGINSDPAAVSDPGELTTCIREGFDEILALGAQRAAVGLTLVDQVTKASLTEDSVKP</sequence>
<dbReference type="PANTHER" id="PTHR31650:SF1">
    <property type="entry name" value="WAX ESTER SYNTHASE_DIACYLGLYCEROL ACYLTRANSFERASE 4-RELATED"/>
    <property type="match status" value="1"/>
</dbReference>
<evidence type="ECO:0000313" key="13">
    <source>
        <dbReference type="EMBL" id="GAB89733.1"/>
    </source>
</evidence>
<dbReference type="UniPathway" id="UPA00282"/>
<dbReference type="InterPro" id="IPR009721">
    <property type="entry name" value="O-acyltransferase_WSD1_C"/>
</dbReference>
<evidence type="ECO:0000256" key="10">
    <source>
        <dbReference type="ARBA" id="ARBA00048109"/>
    </source>
</evidence>
<dbReference type="GO" id="GO:0001666">
    <property type="term" value="P:response to hypoxia"/>
    <property type="evidence" value="ECO:0007669"/>
    <property type="project" value="TreeGrafter"/>
</dbReference>
<dbReference type="InterPro" id="IPR004255">
    <property type="entry name" value="O-acyltransferase_WSD1_N"/>
</dbReference>
<evidence type="ECO:0000259" key="12">
    <source>
        <dbReference type="Pfam" id="PF06974"/>
    </source>
</evidence>
<evidence type="ECO:0000313" key="14">
    <source>
        <dbReference type="Proteomes" id="UP000008363"/>
    </source>
</evidence>
<reference evidence="13 14" key="1">
    <citation type="submission" date="2012-08" db="EMBL/GenBank/DDBJ databases">
        <title>Whole genome shotgun sequence of Gordonia rhizosphera NBRC 16068.</title>
        <authorList>
            <person name="Takarada H."/>
            <person name="Isaki S."/>
            <person name="Hosoyama A."/>
            <person name="Tsuchikane K."/>
            <person name="Katsumata H."/>
            <person name="Baba S."/>
            <person name="Ohji S."/>
            <person name="Yamazaki S."/>
            <person name="Fujita N."/>
        </authorList>
    </citation>
    <scope>NUCLEOTIDE SEQUENCE [LARGE SCALE GENOMIC DNA]</scope>
    <source>
        <strain evidence="13 14">NBRC 16068</strain>
    </source>
</reference>
<dbReference type="InterPro" id="IPR023213">
    <property type="entry name" value="CAT-like_dom_sf"/>
</dbReference>
<dbReference type="GO" id="GO:0004144">
    <property type="term" value="F:diacylglycerol O-acyltransferase activity"/>
    <property type="evidence" value="ECO:0007669"/>
    <property type="project" value="UniProtKB-EC"/>
</dbReference>
<dbReference type="GO" id="GO:0005886">
    <property type="term" value="C:plasma membrane"/>
    <property type="evidence" value="ECO:0007669"/>
    <property type="project" value="TreeGrafter"/>
</dbReference>
<evidence type="ECO:0000256" key="2">
    <source>
        <dbReference type="ARBA" id="ARBA00005189"/>
    </source>
</evidence>
<comment type="similarity">
    <text evidence="3">Belongs to the long-chain O-acyltransferase family.</text>
</comment>
<comment type="caution">
    <text evidence="13">The sequence shown here is derived from an EMBL/GenBank/DDBJ whole genome shotgun (WGS) entry which is preliminary data.</text>
</comment>
<dbReference type="Pfam" id="PF06974">
    <property type="entry name" value="WS_DGAT_C"/>
    <property type="match status" value="1"/>
</dbReference>
<keyword evidence="9 13" id="KW-0012">Acyltransferase</keyword>
<comment type="pathway">
    <text evidence="1">Glycerolipid metabolism; triacylglycerol biosynthesis.</text>
</comment>